<dbReference type="PANTHER" id="PTHR47837">
    <property type="entry name" value="GTP PYROPHOSPHOKINASE YJBM"/>
    <property type="match status" value="1"/>
</dbReference>
<name>A0A366IMY3_9MICO</name>
<dbReference type="InterPro" id="IPR007685">
    <property type="entry name" value="RelA_SpoT"/>
</dbReference>
<evidence type="ECO:0000313" key="3">
    <source>
        <dbReference type="Proteomes" id="UP000253509"/>
    </source>
</evidence>
<feature type="domain" description="RelA/SpoT" evidence="1">
    <location>
        <begin position="54"/>
        <end position="180"/>
    </location>
</feature>
<dbReference type="AlphaFoldDB" id="A0A366IMY3"/>
<dbReference type="Proteomes" id="UP000253509">
    <property type="component" value="Unassembled WGS sequence"/>
</dbReference>
<evidence type="ECO:0000259" key="1">
    <source>
        <dbReference type="SMART" id="SM00954"/>
    </source>
</evidence>
<dbReference type="EMBL" id="QNSB01000002">
    <property type="protein sequence ID" value="RBP73525.1"/>
    <property type="molecule type" value="Genomic_DNA"/>
</dbReference>
<proteinExistence type="predicted"/>
<keyword evidence="2" id="KW-0808">Transferase</keyword>
<evidence type="ECO:0000313" key="2">
    <source>
        <dbReference type="EMBL" id="RBP73525.1"/>
    </source>
</evidence>
<dbReference type="Pfam" id="PF04607">
    <property type="entry name" value="RelA_SpoT"/>
    <property type="match status" value="1"/>
</dbReference>
<dbReference type="SMART" id="SM00954">
    <property type="entry name" value="RelA_SpoT"/>
    <property type="match status" value="1"/>
</dbReference>
<protein>
    <submittedName>
        <fullName evidence="2">Putative GTP pyrophosphokinase</fullName>
    </submittedName>
</protein>
<dbReference type="CDD" id="cd05399">
    <property type="entry name" value="NT_Rel-Spo_like"/>
    <property type="match status" value="1"/>
</dbReference>
<sequence>MTRMSATVRELVDEAYERRGSTWRAALETVNDWVETACSATPALSADRVQVTAGRIKSPLRTGEKLRRKLADANDMIHQSVEVENHVVDVVGARVVCKTEREQSALWDLLQDGGDSLSIAEVRDYCLHPKPSGYRGRHLIVEVPFDAEPSVLVELQIRTVLQDAWSALSEEQLFKPGQALKSDVEQERLGLVLSGLLAQADAVAGYIADDVRSAYEGERASDAPDSRPADAGAAEPSIEVTIRELKHSYLLAADDVGRHGIIRLENLGGGLGAGAGHPSPGDRLLVRMDETPTTRYFIPVPQEG</sequence>
<organism evidence="2 3">
    <name type="scientific">Brevibacterium celere</name>
    <dbReference type="NCBI Taxonomy" id="225845"/>
    <lineage>
        <taxon>Bacteria</taxon>
        <taxon>Bacillati</taxon>
        <taxon>Actinomycetota</taxon>
        <taxon>Actinomycetes</taxon>
        <taxon>Micrococcales</taxon>
        <taxon>Brevibacteriaceae</taxon>
        <taxon>Brevibacterium</taxon>
    </lineage>
</organism>
<dbReference type="GO" id="GO:0015969">
    <property type="term" value="P:guanosine tetraphosphate metabolic process"/>
    <property type="evidence" value="ECO:0007669"/>
    <property type="project" value="InterPro"/>
</dbReference>
<dbReference type="InterPro" id="IPR052366">
    <property type="entry name" value="GTP_Pyrophosphokinase"/>
</dbReference>
<gene>
    <name evidence="2" type="ORF">DFO65_10253</name>
</gene>
<dbReference type="GO" id="GO:0016301">
    <property type="term" value="F:kinase activity"/>
    <property type="evidence" value="ECO:0007669"/>
    <property type="project" value="UniProtKB-KW"/>
</dbReference>
<keyword evidence="3" id="KW-1185">Reference proteome</keyword>
<dbReference type="PANTHER" id="PTHR47837:SF1">
    <property type="entry name" value="GTP PYROPHOSPHOKINASE YJBM"/>
    <property type="match status" value="1"/>
</dbReference>
<dbReference type="SUPFAM" id="SSF81301">
    <property type="entry name" value="Nucleotidyltransferase"/>
    <property type="match status" value="1"/>
</dbReference>
<accession>A0A366IMY3</accession>
<dbReference type="Gene3D" id="3.30.460.10">
    <property type="entry name" value="Beta Polymerase, domain 2"/>
    <property type="match status" value="1"/>
</dbReference>
<keyword evidence="2" id="KW-0418">Kinase</keyword>
<dbReference type="InterPro" id="IPR043519">
    <property type="entry name" value="NT_sf"/>
</dbReference>
<reference evidence="2 3" key="1">
    <citation type="submission" date="2018-06" db="EMBL/GenBank/DDBJ databases">
        <title>Freshwater and sediment microbial communities from various areas in North America, analyzing microbe dynamics in response to fracking.</title>
        <authorList>
            <person name="Lamendella R."/>
        </authorList>
    </citation>
    <scope>NUCLEOTIDE SEQUENCE [LARGE SCALE GENOMIC DNA]</scope>
    <source>
        <strain evidence="2 3">3b_TX</strain>
    </source>
</reference>
<comment type="caution">
    <text evidence="2">The sequence shown here is derived from an EMBL/GenBank/DDBJ whole genome shotgun (WGS) entry which is preliminary data.</text>
</comment>